<dbReference type="GO" id="GO:0051920">
    <property type="term" value="F:peroxiredoxin activity"/>
    <property type="evidence" value="ECO:0007669"/>
    <property type="project" value="InterPro"/>
</dbReference>
<dbReference type="InterPro" id="IPR029032">
    <property type="entry name" value="AhpD-like"/>
</dbReference>
<dbReference type="PANTHER" id="PTHR34846">
    <property type="entry name" value="4-CARBOXYMUCONOLACTONE DECARBOXYLASE FAMILY PROTEIN (AFU_ORTHOLOGUE AFUA_6G11590)"/>
    <property type="match status" value="1"/>
</dbReference>
<dbReference type="Proteomes" id="UP000189628">
    <property type="component" value="Chromosome"/>
</dbReference>
<dbReference type="EMBL" id="CP019911">
    <property type="protein sequence ID" value="AQW30427.1"/>
    <property type="molecule type" value="Genomic_DNA"/>
</dbReference>
<dbReference type="Pfam" id="PF02627">
    <property type="entry name" value="CMD"/>
    <property type="match status" value="1"/>
</dbReference>
<protein>
    <submittedName>
        <fullName evidence="2">Alkylhydroperoxidase</fullName>
    </submittedName>
</protein>
<evidence type="ECO:0000313" key="3">
    <source>
        <dbReference type="Proteomes" id="UP000189628"/>
    </source>
</evidence>
<dbReference type="NCBIfam" id="TIGR00778">
    <property type="entry name" value="ahpD_dom"/>
    <property type="match status" value="1"/>
</dbReference>
<keyword evidence="2" id="KW-0560">Oxidoreductase</keyword>
<dbReference type="PANTHER" id="PTHR34846:SF10">
    <property type="entry name" value="CYTOPLASMIC PROTEIN"/>
    <property type="match status" value="1"/>
</dbReference>
<dbReference type="AlphaFoldDB" id="A0A1U9VJW2"/>
<feature type="domain" description="Carboxymuconolactone decarboxylase-like" evidence="1">
    <location>
        <begin position="14"/>
        <end position="95"/>
    </location>
</feature>
<dbReference type="Gene3D" id="1.20.1290.10">
    <property type="entry name" value="AhpD-like"/>
    <property type="match status" value="1"/>
</dbReference>
<reference evidence="2 3" key="1">
    <citation type="submission" date="2017-02" db="EMBL/GenBank/DDBJ databases">
        <title>Blood Disease Bacterium A2-HR MARDI.</title>
        <authorList>
            <person name="Badrun R."/>
            <person name="Abu Bakar N."/>
            <person name="Laboh R."/>
        </authorList>
    </citation>
    <scope>NUCLEOTIDE SEQUENCE [LARGE SCALE GENOMIC DNA]</scope>
    <source>
        <strain evidence="2 3">A2-HR MARDI</strain>
    </source>
</reference>
<gene>
    <name evidence="2" type="ORF">B0B51_10950</name>
</gene>
<evidence type="ECO:0000313" key="2">
    <source>
        <dbReference type="EMBL" id="AQW30427.1"/>
    </source>
</evidence>
<dbReference type="InterPro" id="IPR004675">
    <property type="entry name" value="AhpD_core"/>
</dbReference>
<organism evidence="2 3">
    <name type="scientific">blood disease bacterium A2-HR MARDI</name>
    <dbReference type="NCBI Taxonomy" id="1944648"/>
    <lineage>
        <taxon>Bacteria</taxon>
        <taxon>Pseudomonadati</taxon>
        <taxon>Pseudomonadota</taxon>
        <taxon>Betaproteobacteria</taxon>
        <taxon>Burkholderiales</taxon>
        <taxon>Burkholderiaceae</taxon>
        <taxon>Ralstonia</taxon>
        <taxon>Ralstonia solanacearum species complex</taxon>
    </lineage>
</organism>
<evidence type="ECO:0000259" key="1">
    <source>
        <dbReference type="Pfam" id="PF02627"/>
    </source>
</evidence>
<name>A0A1U9VJW2_9RALS</name>
<sequence>MTHAIRIPYFQLAPKAFQGLLDLSATVHQGTLGARLIELVLLRVSQINGCAFCIDMHWRDLVKLTVDPRHLNAVAGWKEAPFFTERERAALRWAELVTGIPHTDPDDAAFARLRAQFSDAEIAELSFVIAVINSWNLLNVSLRNPVPETP</sequence>
<keyword evidence="2" id="KW-0575">Peroxidase</keyword>
<proteinExistence type="predicted"/>
<dbReference type="SUPFAM" id="SSF69118">
    <property type="entry name" value="AhpD-like"/>
    <property type="match status" value="1"/>
</dbReference>
<dbReference type="InterPro" id="IPR003779">
    <property type="entry name" value="CMD-like"/>
</dbReference>
<accession>A0A1U9VJW2</accession>
<dbReference type="RefSeq" id="WP_078222580.1">
    <property type="nucleotide sequence ID" value="NZ_CP019911.1"/>
</dbReference>